<dbReference type="PANTHER" id="PTHR30154">
    <property type="entry name" value="LEUCINE-RESPONSIVE REGULATORY PROTEIN"/>
    <property type="match status" value="1"/>
</dbReference>
<evidence type="ECO:0000256" key="3">
    <source>
        <dbReference type="ARBA" id="ARBA00023163"/>
    </source>
</evidence>
<dbReference type="InterPro" id="IPR036388">
    <property type="entry name" value="WH-like_DNA-bd_sf"/>
</dbReference>
<dbReference type="Gene3D" id="1.10.10.10">
    <property type="entry name" value="Winged helix-like DNA-binding domain superfamily/Winged helix DNA-binding domain"/>
    <property type="match status" value="1"/>
</dbReference>
<dbReference type="PROSITE" id="PS50956">
    <property type="entry name" value="HTH_ASNC_2"/>
    <property type="match status" value="1"/>
</dbReference>
<evidence type="ECO:0000256" key="2">
    <source>
        <dbReference type="ARBA" id="ARBA00023125"/>
    </source>
</evidence>
<dbReference type="SMART" id="SM00344">
    <property type="entry name" value="HTH_ASNC"/>
    <property type="match status" value="1"/>
</dbReference>
<comment type="caution">
    <text evidence="5">The sequence shown here is derived from an EMBL/GenBank/DDBJ whole genome shotgun (WGS) entry which is preliminary data.</text>
</comment>
<dbReference type="InterPro" id="IPR036390">
    <property type="entry name" value="WH_DNA-bd_sf"/>
</dbReference>
<name>A0ABQ3ID78_9BACT</name>
<dbReference type="CDD" id="cd00090">
    <property type="entry name" value="HTH_ARSR"/>
    <property type="match status" value="1"/>
</dbReference>
<feature type="domain" description="HTH asnC-type" evidence="4">
    <location>
        <begin position="4"/>
        <end position="65"/>
    </location>
</feature>
<dbReference type="InterPro" id="IPR000485">
    <property type="entry name" value="AsnC-type_HTH_dom"/>
</dbReference>
<accession>A0ABQ3ID78</accession>
<keyword evidence="1" id="KW-0805">Transcription regulation</keyword>
<gene>
    <name evidence="5" type="ORF">GCM10011340_35640</name>
</gene>
<dbReference type="Pfam" id="PF01037">
    <property type="entry name" value="AsnC_trans_reg"/>
    <property type="match status" value="1"/>
</dbReference>
<proteinExistence type="predicted"/>
<evidence type="ECO:0000313" key="5">
    <source>
        <dbReference type="EMBL" id="GHE75619.1"/>
    </source>
</evidence>
<dbReference type="InterPro" id="IPR019888">
    <property type="entry name" value="Tscrpt_reg_AsnC-like"/>
</dbReference>
<evidence type="ECO:0000256" key="1">
    <source>
        <dbReference type="ARBA" id="ARBA00023015"/>
    </source>
</evidence>
<dbReference type="InterPro" id="IPR011008">
    <property type="entry name" value="Dimeric_a/b-barrel"/>
</dbReference>
<organism evidence="5 6">
    <name type="scientific">Roseivirga thermotolerans</name>
    <dbReference type="NCBI Taxonomy" id="1758176"/>
    <lineage>
        <taxon>Bacteria</taxon>
        <taxon>Pseudomonadati</taxon>
        <taxon>Bacteroidota</taxon>
        <taxon>Cytophagia</taxon>
        <taxon>Cytophagales</taxon>
        <taxon>Roseivirgaceae</taxon>
        <taxon>Roseivirga</taxon>
    </lineage>
</organism>
<dbReference type="Pfam" id="PF13412">
    <property type="entry name" value="HTH_24"/>
    <property type="match status" value="1"/>
</dbReference>
<sequence>MLKLDAVDIKILETLQTDARITTKALADQLNLSTTPVFERVKRLEREGLIKRYVALVDNKKLGLRLIAFISISLTKHSRSYLEKFVNEVSQYPEVMECYHIAGNFDFLLKVVVKSMDVYESFILTKLSTIANLGHVQSSFVLSENLHSTAYRVSAH</sequence>
<evidence type="ECO:0000259" key="4">
    <source>
        <dbReference type="PROSITE" id="PS50956"/>
    </source>
</evidence>
<reference evidence="6" key="1">
    <citation type="journal article" date="2019" name="Int. J. Syst. Evol. Microbiol.">
        <title>The Global Catalogue of Microorganisms (GCM) 10K type strain sequencing project: providing services to taxonomists for standard genome sequencing and annotation.</title>
        <authorList>
            <consortium name="The Broad Institute Genomics Platform"/>
            <consortium name="The Broad Institute Genome Sequencing Center for Infectious Disease"/>
            <person name="Wu L."/>
            <person name="Ma J."/>
        </authorList>
    </citation>
    <scope>NUCLEOTIDE SEQUENCE [LARGE SCALE GENOMIC DNA]</scope>
    <source>
        <strain evidence="6">CGMCC 1.15111</strain>
    </source>
</reference>
<protein>
    <submittedName>
        <fullName evidence="5">AsnC family transcriptional regulator</fullName>
    </submittedName>
</protein>
<keyword evidence="3" id="KW-0804">Transcription</keyword>
<dbReference type="RefSeq" id="WP_189631676.1">
    <property type="nucleotide sequence ID" value="NZ_BNAG01000006.1"/>
</dbReference>
<keyword evidence="6" id="KW-1185">Reference proteome</keyword>
<dbReference type="Gene3D" id="3.30.70.920">
    <property type="match status" value="1"/>
</dbReference>
<dbReference type="PRINTS" id="PR00033">
    <property type="entry name" value="HTHASNC"/>
</dbReference>
<dbReference type="PROSITE" id="PS00519">
    <property type="entry name" value="HTH_ASNC_1"/>
    <property type="match status" value="1"/>
</dbReference>
<evidence type="ECO:0000313" key="6">
    <source>
        <dbReference type="Proteomes" id="UP000658258"/>
    </source>
</evidence>
<dbReference type="SUPFAM" id="SSF54909">
    <property type="entry name" value="Dimeric alpha+beta barrel"/>
    <property type="match status" value="1"/>
</dbReference>
<dbReference type="SUPFAM" id="SSF46785">
    <property type="entry name" value="Winged helix' DNA-binding domain"/>
    <property type="match status" value="1"/>
</dbReference>
<dbReference type="InterPro" id="IPR011991">
    <property type="entry name" value="ArsR-like_HTH"/>
</dbReference>
<dbReference type="Proteomes" id="UP000658258">
    <property type="component" value="Unassembled WGS sequence"/>
</dbReference>
<dbReference type="EMBL" id="BNAG01000006">
    <property type="protein sequence ID" value="GHE75619.1"/>
    <property type="molecule type" value="Genomic_DNA"/>
</dbReference>
<keyword evidence="2" id="KW-0238">DNA-binding</keyword>
<dbReference type="PANTHER" id="PTHR30154:SF34">
    <property type="entry name" value="TRANSCRIPTIONAL REGULATOR AZLB"/>
    <property type="match status" value="1"/>
</dbReference>
<dbReference type="InterPro" id="IPR019885">
    <property type="entry name" value="Tscrpt_reg_HTH_AsnC-type_CS"/>
</dbReference>
<dbReference type="InterPro" id="IPR019887">
    <property type="entry name" value="Tscrpt_reg_AsnC/Lrp_C"/>
</dbReference>